<evidence type="ECO:0000256" key="4">
    <source>
        <dbReference type="ARBA" id="ARBA00022801"/>
    </source>
</evidence>
<proteinExistence type="inferred from homology"/>
<feature type="domain" description="PLD phosphodiesterase" evidence="8">
    <location>
        <begin position="135"/>
        <end position="162"/>
    </location>
</feature>
<reference evidence="9 10" key="1">
    <citation type="journal article" date="2018" name="Nat. Biotechnol.">
        <title>A standardized bacterial taxonomy based on genome phylogeny substantially revises the tree of life.</title>
        <authorList>
            <person name="Parks D.H."/>
            <person name="Chuvochina M."/>
            <person name="Waite D.W."/>
            <person name="Rinke C."/>
            <person name="Skarshewski A."/>
            <person name="Chaumeil P.A."/>
            <person name="Hugenholtz P."/>
        </authorList>
    </citation>
    <scope>NUCLEOTIDE SEQUENCE [LARGE SCALE GENOMIC DNA]</scope>
    <source>
        <strain evidence="9">UBA8672</strain>
    </source>
</reference>
<dbReference type="InterPro" id="IPR025202">
    <property type="entry name" value="PLD-like_dom"/>
</dbReference>
<evidence type="ECO:0000313" key="9">
    <source>
        <dbReference type="EMBL" id="HCW93814.1"/>
    </source>
</evidence>
<dbReference type="InterPro" id="IPR001736">
    <property type="entry name" value="PLipase_D/transphosphatidylase"/>
</dbReference>
<gene>
    <name evidence="9" type="ORF">DHM44_09050</name>
</gene>
<sequence length="191" mass="21714">MKEPGKIFVKKYRLKLLLTVFIVFFAIIVNLKAGREKVSAKVQFLPNRQYLGEAVSSIENAEKNIVISIYMFKTTDYTTQDTKHIQNALIRAAEKGLDVTVIMDIEKEEGFLNEVNRETAKELAEEGINVIYDAPRTRTHTKLIVIDKKIVFIGSHNFTHSAMNYNNEASVKVISKDFAEKVLNYINGIGQ</sequence>
<name>A0A3D5QDR7_FLESI</name>
<dbReference type="PANTHER" id="PTHR43856">
    <property type="entry name" value="CARDIOLIPIN HYDROLASE"/>
    <property type="match status" value="1"/>
</dbReference>
<evidence type="ECO:0000259" key="8">
    <source>
        <dbReference type="PROSITE" id="PS50035"/>
    </source>
</evidence>
<dbReference type="EMBL" id="DPPF01000188">
    <property type="protein sequence ID" value="HCW93814.1"/>
    <property type="molecule type" value="Genomic_DNA"/>
</dbReference>
<dbReference type="InterPro" id="IPR051406">
    <property type="entry name" value="PLD_domain"/>
</dbReference>
<dbReference type="PROSITE" id="PS50035">
    <property type="entry name" value="PLD"/>
    <property type="match status" value="1"/>
</dbReference>
<comment type="catalytic activity">
    <reaction evidence="1">
        <text>a 1,2-diacyl-sn-glycero-3-phosphocholine + H2O = a 1,2-diacyl-sn-glycero-3-phosphate + choline + H(+)</text>
        <dbReference type="Rhea" id="RHEA:14445"/>
        <dbReference type="ChEBI" id="CHEBI:15354"/>
        <dbReference type="ChEBI" id="CHEBI:15377"/>
        <dbReference type="ChEBI" id="CHEBI:15378"/>
        <dbReference type="ChEBI" id="CHEBI:57643"/>
        <dbReference type="ChEBI" id="CHEBI:58608"/>
        <dbReference type="EC" id="3.1.4.4"/>
    </reaction>
</comment>
<dbReference type="Pfam" id="PF13091">
    <property type="entry name" value="PLDc_2"/>
    <property type="match status" value="1"/>
</dbReference>
<protein>
    <recommendedName>
        <fullName evidence="3">phospholipase D</fullName>
        <ecNumber evidence="3">3.1.4.4</ecNumber>
    </recommendedName>
</protein>
<evidence type="ECO:0000256" key="2">
    <source>
        <dbReference type="ARBA" id="ARBA00008664"/>
    </source>
</evidence>
<keyword evidence="7" id="KW-0472">Membrane</keyword>
<dbReference type="SMART" id="SM00155">
    <property type="entry name" value="PLDc"/>
    <property type="match status" value="1"/>
</dbReference>
<evidence type="ECO:0000256" key="3">
    <source>
        <dbReference type="ARBA" id="ARBA00012027"/>
    </source>
</evidence>
<feature type="transmembrane region" description="Helical" evidence="7">
    <location>
        <begin position="12"/>
        <end position="31"/>
    </location>
</feature>
<evidence type="ECO:0000256" key="6">
    <source>
        <dbReference type="ARBA" id="ARBA00023098"/>
    </source>
</evidence>
<evidence type="ECO:0000313" key="10">
    <source>
        <dbReference type="Proteomes" id="UP000262325"/>
    </source>
</evidence>
<keyword evidence="6" id="KW-0443">Lipid metabolism</keyword>
<dbReference type="SUPFAM" id="SSF56024">
    <property type="entry name" value="Phospholipase D/nuclease"/>
    <property type="match status" value="1"/>
</dbReference>
<dbReference type="Gene3D" id="3.30.870.10">
    <property type="entry name" value="Endonuclease Chain A"/>
    <property type="match status" value="1"/>
</dbReference>
<dbReference type="GO" id="GO:0016042">
    <property type="term" value="P:lipid catabolic process"/>
    <property type="evidence" value="ECO:0007669"/>
    <property type="project" value="UniProtKB-KW"/>
</dbReference>
<evidence type="ECO:0000256" key="7">
    <source>
        <dbReference type="SAM" id="Phobius"/>
    </source>
</evidence>
<comment type="similarity">
    <text evidence="2">Belongs to the phospholipase D family.</text>
</comment>
<comment type="caution">
    <text evidence="9">The sequence shown here is derived from an EMBL/GenBank/DDBJ whole genome shotgun (WGS) entry which is preliminary data.</text>
</comment>
<dbReference type="RefSeq" id="WP_273264729.1">
    <property type="nucleotide sequence ID" value="NZ_JAAZVV010000005.1"/>
</dbReference>
<dbReference type="PANTHER" id="PTHR43856:SF1">
    <property type="entry name" value="MITOCHONDRIAL CARDIOLIPIN HYDROLASE"/>
    <property type="match status" value="1"/>
</dbReference>
<evidence type="ECO:0000256" key="1">
    <source>
        <dbReference type="ARBA" id="ARBA00000798"/>
    </source>
</evidence>
<evidence type="ECO:0000256" key="5">
    <source>
        <dbReference type="ARBA" id="ARBA00022963"/>
    </source>
</evidence>
<keyword evidence="5" id="KW-0442">Lipid degradation</keyword>
<keyword evidence="4" id="KW-0378">Hydrolase</keyword>
<dbReference type="AlphaFoldDB" id="A0A3D5QDR7"/>
<keyword evidence="7" id="KW-0812">Transmembrane</keyword>
<dbReference type="EC" id="3.1.4.4" evidence="3"/>
<dbReference type="GO" id="GO:0006793">
    <property type="term" value="P:phosphorus metabolic process"/>
    <property type="evidence" value="ECO:0007669"/>
    <property type="project" value="UniProtKB-ARBA"/>
</dbReference>
<dbReference type="Proteomes" id="UP000262325">
    <property type="component" value="Unassembled WGS sequence"/>
</dbReference>
<keyword evidence="7" id="KW-1133">Transmembrane helix</keyword>
<dbReference type="GO" id="GO:0016891">
    <property type="term" value="F:RNA endonuclease activity producing 5'-phosphomonoesters, hydrolytic mechanism"/>
    <property type="evidence" value="ECO:0007669"/>
    <property type="project" value="TreeGrafter"/>
</dbReference>
<accession>A0A3D5QDR7</accession>
<organism evidence="9 10">
    <name type="scientific">Flexistipes sinusarabici</name>
    <dbReference type="NCBI Taxonomy" id="2352"/>
    <lineage>
        <taxon>Bacteria</taxon>
        <taxon>Pseudomonadati</taxon>
        <taxon>Deferribacterota</taxon>
        <taxon>Deferribacteres</taxon>
        <taxon>Deferribacterales</taxon>
        <taxon>Flexistipitaceae</taxon>
        <taxon>Flexistipes</taxon>
    </lineage>
</organism>
<dbReference type="GO" id="GO:0004630">
    <property type="term" value="F:phospholipase D activity"/>
    <property type="evidence" value="ECO:0007669"/>
    <property type="project" value="UniProtKB-EC"/>
</dbReference>